<feature type="region of interest" description="Disordered" evidence="1">
    <location>
        <begin position="1"/>
        <end position="103"/>
    </location>
</feature>
<evidence type="ECO:0000313" key="2">
    <source>
        <dbReference type="EMBL" id="ONM56062.1"/>
    </source>
</evidence>
<dbReference type="EMBL" id="CM007650">
    <property type="protein sequence ID" value="ONM56062.1"/>
    <property type="molecule type" value="Genomic_DNA"/>
</dbReference>
<feature type="compositionally biased region" description="Basic and acidic residues" evidence="1">
    <location>
        <begin position="89"/>
        <end position="103"/>
    </location>
</feature>
<sequence length="103" mass="11466">MCFTVTRRSAPETIDRGPSPSSLPPPPTPPPHTHTRTRRRYLAMPAQGRSPSPSSPRTRRDSRLPTPAYPTGRTRCPQWPPSRPPAPPIHRDLSRHADAIPVL</sequence>
<feature type="compositionally biased region" description="Pro residues" evidence="1">
    <location>
        <begin position="78"/>
        <end position="88"/>
    </location>
</feature>
<proteinExistence type="predicted"/>
<organism evidence="2">
    <name type="scientific">Zea mays</name>
    <name type="common">Maize</name>
    <dbReference type="NCBI Taxonomy" id="4577"/>
    <lineage>
        <taxon>Eukaryota</taxon>
        <taxon>Viridiplantae</taxon>
        <taxon>Streptophyta</taxon>
        <taxon>Embryophyta</taxon>
        <taxon>Tracheophyta</taxon>
        <taxon>Spermatophyta</taxon>
        <taxon>Magnoliopsida</taxon>
        <taxon>Liliopsida</taxon>
        <taxon>Poales</taxon>
        <taxon>Poaceae</taxon>
        <taxon>PACMAD clade</taxon>
        <taxon>Panicoideae</taxon>
        <taxon>Andropogonodae</taxon>
        <taxon>Andropogoneae</taxon>
        <taxon>Tripsacinae</taxon>
        <taxon>Zea</taxon>
    </lineage>
</organism>
<reference evidence="2" key="1">
    <citation type="submission" date="2015-12" db="EMBL/GenBank/DDBJ databases">
        <title>Update maize B73 reference genome by single molecule sequencing technologies.</title>
        <authorList>
            <consortium name="Maize Genome Sequencing Project"/>
            <person name="Ware D."/>
        </authorList>
    </citation>
    <scope>NUCLEOTIDE SEQUENCE [LARGE SCALE GENOMIC DNA]</scope>
    <source>
        <tissue evidence="2">Seedling</tissue>
    </source>
</reference>
<accession>A0A1D6I7U5</accession>
<gene>
    <name evidence="2" type="ORF">ZEAMMB73_Zm00001d021000</name>
</gene>
<name>A0A1D6I7U5_MAIZE</name>
<protein>
    <submittedName>
        <fullName evidence="2">ATPase 4 plasma membrane-type</fullName>
    </submittedName>
</protein>
<evidence type="ECO:0000256" key="1">
    <source>
        <dbReference type="SAM" id="MobiDB-lite"/>
    </source>
</evidence>
<dbReference type="AlphaFoldDB" id="A0A1D6I7U5"/>
<feature type="compositionally biased region" description="Pro residues" evidence="1">
    <location>
        <begin position="21"/>
        <end position="32"/>
    </location>
</feature>